<dbReference type="EMBL" id="CATQJL010000316">
    <property type="protein sequence ID" value="CAJ0606894.1"/>
    <property type="molecule type" value="Genomic_DNA"/>
</dbReference>
<gene>
    <name evidence="3" type="ORF">CYNAS_LOCUS18877</name>
</gene>
<accession>A0AA36HA25</accession>
<keyword evidence="4" id="KW-1185">Reference proteome</keyword>
<evidence type="ECO:0000256" key="1">
    <source>
        <dbReference type="SAM" id="MobiDB-lite"/>
    </source>
</evidence>
<keyword evidence="2" id="KW-0732">Signal</keyword>
<feature type="signal peptide" evidence="2">
    <location>
        <begin position="1"/>
        <end position="22"/>
    </location>
</feature>
<reference evidence="3" key="1">
    <citation type="submission" date="2023-07" db="EMBL/GenBank/DDBJ databases">
        <authorList>
            <consortium name="CYATHOMIX"/>
        </authorList>
    </citation>
    <scope>NUCLEOTIDE SEQUENCE</scope>
    <source>
        <strain evidence="3">N/A</strain>
    </source>
</reference>
<evidence type="ECO:0000313" key="3">
    <source>
        <dbReference type="EMBL" id="CAJ0606894.1"/>
    </source>
</evidence>
<dbReference type="Proteomes" id="UP001176961">
    <property type="component" value="Unassembled WGS sequence"/>
</dbReference>
<comment type="caution">
    <text evidence="3">The sequence shown here is derived from an EMBL/GenBank/DDBJ whole genome shotgun (WGS) entry which is preliminary data.</text>
</comment>
<evidence type="ECO:0000313" key="4">
    <source>
        <dbReference type="Proteomes" id="UP001176961"/>
    </source>
</evidence>
<dbReference type="AlphaFoldDB" id="A0AA36HA25"/>
<proteinExistence type="predicted"/>
<protein>
    <recommendedName>
        <fullName evidence="5">Secreted protein</fullName>
    </recommendedName>
</protein>
<feature type="region of interest" description="Disordered" evidence="1">
    <location>
        <begin position="54"/>
        <end position="94"/>
    </location>
</feature>
<feature type="chain" id="PRO_5041441556" description="Secreted protein" evidence="2">
    <location>
        <begin position="23"/>
        <end position="94"/>
    </location>
</feature>
<evidence type="ECO:0008006" key="5">
    <source>
        <dbReference type="Google" id="ProtNLM"/>
    </source>
</evidence>
<name>A0AA36HA25_CYLNA</name>
<organism evidence="3 4">
    <name type="scientific">Cylicocyclus nassatus</name>
    <name type="common">Nematode worm</name>
    <dbReference type="NCBI Taxonomy" id="53992"/>
    <lineage>
        <taxon>Eukaryota</taxon>
        <taxon>Metazoa</taxon>
        <taxon>Ecdysozoa</taxon>
        <taxon>Nematoda</taxon>
        <taxon>Chromadorea</taxon>
        <taxon>Rhabditida</taxon>
        <taxon>Rhabditina</taxon>
        <taxon>Rhabditomorpha</taxon>
        <taxon>Strongyloidea</taxon>
        <taxon>Strongylidae</taxon>
        <taxon>Cylicocyclus</taxon>
    </lineage>
</organism>
<evidence type="ECO:0000256" key="2">
    <source>
        <dbReference type="SAM" id="SignalP"/>
    </source>
</evidence>
<sequence length="94" mass="10818">MILMKLIATLMICILFADSVAATVPNTRTSDEGYADPRHTARTRWRRNAYLPNQRRRFRRQTDGDHEETIEETKVKTPKATELNYHGLGPGYLA</sequence>